<evidence type="ECO:0000256" key="1">
    <source>
        <dbReference type="SAM" id="MobiDB-lite"/>
    </source>
</evidence>
<reference evidence="2 3" key="1">
    <citation type="journal article" date="2018" name="Nat. Ecol. Evol.">
        <title>Pezizomycetes genomes reveal the molecular basis of ectomycorrhizal truffle lifestyle.</title>
        <authorList>
            <person name="Murat C."/>
            <person name="Payen T."/>
            <person name="Noel B."/>
            <person name="Kuo A."/>
            <person name="Morin E."/>
            <person name="Chen J."/>
            <person name="Kohler A."/>
            <person name="Krizsan K."/>
            <person name="Balestrini R."/>
            <person name="Da Silva C."/>
            <person name="Montanini B."/>
            <person name="Hainaut M."/>
            <person name="Levati E."/>
            <person name="Barry K.W."/>
            <person name="Belfiori B."/>
            <person name="Cichocki N."/>
            <person name="Clum A."/>
            <person name="Dockter R.B."/>
            <person name="Fauchery L."/>
            <person name="Guy J."/>
            <person name="Iotti M."/>
            <person name="Le Tacon F."/>
            <person name="Lindquist E.A."/>
            <person name="Lipzen A."/>
            <person name="Malagnac F."/>
            <person name="Mello A."/>
            <person name="Molinier V."/>
            <person name="Miyauchi S."/>
            <person name="Poulain J."/>
            <person name="Riccioni C."/>
            <person name="Rubini A."/>
            <person name="Sitrit Y."/>
            <person name="Splivallo R."/>
            <person name="Traeger S."/>
            <person name="Wang M."/>
            <person name="Zifcakova L."/>
            <person name="Wipf D."/>
            <person name="Zambonelli A."/>
            <person name="Paolocci F."/>
            <person name="Nowrousian M."/>
            <person name="Ottonello S."/>
            <person name="Baldrian P."/>
            <person name="Spatafora J.W."/>
            <person name="Henrissat B."/>
            <person name="Nagy L.G."/>
            <person name="Aury J.M."/>
            <person name="Wincker P."/>
            <person name="Grigoriev I.V."/>
            <person name="Bonfante P."/>
            <person name="Martin F.M."/>
        </authorList>
    </citation>
    <scope>NUCLEOTIDE SEQUENCE [LARGE SCALE GENOMIC DNA]</scope>
    <source>
        <strain evidence="2 3">RN42</strain>
    </source>
</reference>
<sequence>MATHESYEEPSSERYGLGNPHIVLVLEPGSLLNDRREVLPGLRRGVRRQRQQSYYDRYGRHLEFFVEWANGGDQGSPEKDLSLCCAEISSFLASVKTDFDADYERYVSHGRPQRPARRGRRRARWDSKWGLMFVRGGRLSIRLALFKKFYDAFLAIENYPYTEQVKNGLWLGGGGYLGKLWEDADLQDQLASLGIPRSAEIIPNIPGFTLKQSTEPEGPGPATPDPESPEASDSETSDPESPAAA</sequence>
<protein>
    <submittedName>
        <fullName evidence="2">Uncharacterized protein</fullName>
    </submittedName>
</protein>
<dbReference type="Proteomes" id="UP000275078">
    <property type="component" value="Unassembled WGS sequence"/>
</dbReference>
<dbReference type="AlphaFoldDB" id="A0A3N4HHT9"/>
<feature type="region of interest" description="Disordered" evidence="1">
    <location>
        <begin position="206"/>
        <end position="245"/>
    </location>
</feature>
<evidence type="ECO:0000313" key="2">
    <source>
        <dbReference type="EMBL" id="RPA71841.1"/>
    </source>
</evidence>
<proteinExistence type="predicted"/>
<dbReference type="EMBL" id="ML119895">
    <property type="protein sequence ID" value="RPA71841.1"/>
    <property type="molecule type" value="Genomic_DNA"/>
</dbReference>
<keyword evidence="3" id="KW-1185">Reference proteome</keyword>
<evidence type="ECO:0000313" key="3">
    <source>
        <dbReference type="Proteomes" id="UP000275078"/>
    </source>
</evidence>
<organism evidence="2 3">
    <name type="scientific">Ascobolus immersus RN42</name>
    <dbReference type="NCBI Taxonomy" id="1160509"/>
    <lineage>
        <taxon>Eukaryota</taxon>
        <taxon>Fungi</taxon>
        <taxon>Dikarya</taxon>
        <taxon>Ascomycota</taxon>
        <taxon>Pezizomycotina</taxon>
        <taxon>Pezizomycetes</taxon>
        <taxon>Pezizales</taxon>
        <taxon>Ascobolaceae</taxon>
        <taxon>Ascobolus</taxon>
    </lineage>
</organism>
<gene>
    <name evidence="2" type="ORF">BJ508DRAFT_335618</name>
</gene>
<feature type="compositionally biased region" description="Acidic residues" evidence="1">
    <location>
        <begin position="227"/>
        <end position="238"/>
    </location>
</feature>
<accession>A0A3N4HHT9</accession>
<name>A0A3N4HHT9_ASCIM</name>